<keyword evidence="1" id="KW-0732">Signal</keyword>
<organism evidence="2 3">
    <name type="scientific">Psychromonas arctica</name>
    <dbReference type="NCBI Taxonomy" id="168275"/>
    <lineage>
        <taxon>Bacteria</taxon>
        <taxon>Pseudomonadati</taxon>
        <taxon>Pseudomonadota</taxon>
        <taxon>Gammaproteobacteria</taxon>
        <taxon>Alteromonadales</taxon>
        <taxon>Psychromonadaceae</taxon>
        <taxon>Psychromonas</taxon>
    </lineage>
</organism>
<dbReference type="InterPro" id="IPR021501">
    <property type="entry name" value="DUF3157"/>
</dbReference>
<feature type="signal peptide" evidence="1">
    <location>
        <begin position="1"/>
        <end position="23"/>
    </location>
</feature>
<evidence type="ECO:0000313" key="3">
    <source>
        <dbReference type="Proteomes" id="UP001366060"/>
    </source>
</evidence>
<proteinExistence type="predicted"/>
<evidence type="ECO:0000313" key="2">
    <source>
        <dbReference type="EMBL" id="MEL0658703.1"/>
    </source>
</evidence>
<dbReference type="Pfam" id="PF11355">
    <property type="entry name" value="DUF3157"/>
    <property type="match status" value="1"/>
</dbReference>
<feature type="chain" id="PRO_5045767744" evidence="1">
    <location>
        <begin position="24"/>
        <end position="201"/>
    </location>
</feature>
<protein>
    <submittedName>
        <fullName evidence="2">DUF3157 family protein</fullName>
    </submittedName>
</protein>
<dbReference type="EMBL" id="JBAKBA010000010">
    <property type="protein sequence ID" value="MEL0658703.1"/>
    <property type="molecule type" value="Genomic_DNA"/>
</dbReference>
<sequence>MSSRYLQYTLFLLLSSVTLGSSAANLGTVTLDSGATVLLHDDYTWEYIAISTDNVEEANNTIPSDTIDSTAVTASNSVQASNNKSSLLHSGLLNTAVKYDVKVTYSDSVWRDQALGLKFILSSDNADGVVIVKVAISFYDDNANKITEKTVNVWQATFRLPETYLRKGEPRNSRVIWIDGIDKTNWTNKLLSLKVIEVETR</sequence>
<dbReference type="Proteomes" id="UP001366060">
    <property type="component" value="Unassembled WGS sequence"/>
</dbReference>
<dbReference type="RefSeq" id="WP_341627344.1">
    <property type="nucleotide sequence ID" value="NZ_JBAKBA010000010.1"/>
</dbReference>
<evidence type="ECO:0000256" key="1">
    <source>
        <dbReference type="SAM" id="SignalP"/>
    </source>
</evidence>
<comment type="caution">
    <text evidence="2">The sequence shown here is derived from an EMBL/GenBank/DDBJ whole genome shotgun (WGS) entry which is preliminary data.</text>
</comment>
<name>A0ABU9HAE3_9GAMM</name>
<accession>A0ABU9HAE3</accession>
<keyword evidence="3" id="KW-1185">Reference proteome</keyword>
<reference evidence="2 3" key="1">
    <citation type="submission" date="2024-02" db="EMBL/GenBank/DDBJ databases">
        <title>Bacteria isolated from the canopy kelp, Nereocystis luetkeana.</title>
        <authorList>
            <person name="Pfister C.A."/>
            <person name="Younker I.T."/>
            <person name="Light S.H."/>
        </authorList>
    </citation>
    <scope>NUCLEOTIDE SEQUENCE [LARGE SCALE GENOMIC DNA]</scope>
    <source>
        <strain evidence="2 3">TI.2.07</strain>
    </source>
</reference>
<gene>
    <name evidence="2" type="ORF">V6255_06060</name>
</gene>